<name>A0A8J2X5P1_9STRA</name>
<comment type="caution">
    <text evidence="3">The sequence shown here is derived from an EMBL/GenBank/DDBJ whole genome shotgun (WGS) entry which is preliminary data.</text>
</comment>
<dbReference type="EMBL" id="CAKKNE010000005">
    <property type="protein sequence ID" value="CAH0376451.1"/>
    <property type="molecule type" value="Genomic_DNA"/>
</dbReference>
<feature type="region of interest" description="Disordered" evidence="2">
    <location>
        <begin position="30"/>
        <end position="49"/>
    </location>
</feature>
<feature type="coiled-coil region" evidence="1">
    <location>
        <begin position="104"/>
        <end position="164"/>
    </location>
</feature>
<keyword evidence="1" id="KW-0175">Coiled coil</keyword>
<sequence>MPFDDAAEAKCADSESEDEYVESRLERVLREEAGEAKPEAPRYTQLDDELLSDMQRGDEQMRRLVRHRLNKQREAADEKVCRQLLRKERFERGMRKGCIDNDEKLAALAQREEVEEVRAEAKQREDDEREARRLAKLLRDEAYAEYVEERLRDEEARAAQAADAKGARAAKEMAQRLARAAFVDRKRREARPADASKCWAAAMANCEVEDVADAVGLSIRLPALTDVRVAHRNRLVTITAKRGGALQALTNDRAKDRGPRSLAMKFELVSPEDARDVSYEYDCGSGYLHVFLDGIKLGKMSDSQKKRTLASIRGRLAAAASSKLSALKKAVGGGGPDLSLRGVVA</sequence>
<evidence type="ECO:0000313" key="3">
    <source>
        <dbReference type="EMBL" id="CAH0376451.1"/>
    </source>
</evidence>
<gene>
    <name evidence="3" type="ORF">PECAL_5P10410</name>
</gene>
<dbReference type="Proteomes" id="UP000789595">
    <property type="component" value="Unassembled WGS sequence"/>
</dbReference>
<protein>
    <submittedName>
        <fullName evidence="3">Uncharacterized protein</fullName>
    </submittedName>
</protein>
<reference evidence="3" key="1">
    <citation type="submission" date="2021-11" db="EMBL/GenBank/DDBJ databases">
        <authorList>
            <consortium name="Genoscope - CEA"/>
            <person name="William W."/>
        </authorList>
    </citation>
    <scope>NUCLEOTIDE SEQUENCE</scope>
</reference>
<keyword evidence="4" id="KW-1185">Reference proteome</keyword>
<dbReference type="AlphaFoldDB" id="A0A8J2X5P1"/>
<organism evidence="3 4">
    <name type="scientific">Pelagomonas calceolata</name>
    <dbReference type="NCBI Taxonomy" id="35677"/>
    <lineage>
        <taxon>Eukaryota</taxon>
        <taxon>Sar</taxon>
        <taxon>Stramenopiles</taxon>
        <taxon>Ochrophyta</taxon>
        <taxon>Pelagophyceae</taxon>
        <taxon>Pelagomonadales</taxon>
        <taxon>Pelagomonadaceae</taxon>
        <taxon>Pelagomonas</taxon>
    </lineage>
</organism>
<dbReference type="OrthoDB" id="10611965at2759"/>
<accession>A0A8J2X5P1</accession>
<evidence type="ECO:0000256" key="1">
    <source>
        <dbReference type="SAM" id="Coils"/>
    </source>
</evidence>
<evidence type="ECO:0000313" key="4">
    <source>
        <dbReference type="Proteomes" id="UP000789595"/>
    </source>
</evidence>
<feature type="compositionally biased region" description="Basic and acidic residues" evidence="2">
    <location>
        <begin position="30"/>
        <end position="40"/>
    </location>
</feature>
<proteinExistence type="predicted"/>
<evidence type="ECO:0000256" key="2">
    <source>
        <dbReference type="SAM" id="MobiDB-lite"/>
    </source>
</evidence>